<feature type="region of interest" description="Disordered" evidence="3">
    <location>
        <begin position="425"/>
        <end position="445"/>
    </location>
</feature>
<feature type="compositionally biased region" description="Basic residues" evidence="3">
    <location>
        <begin position="961"/>
        <end position="974"/>
    </location>
</feature>
<dbReference type="GO" id="GO:0016197">
    <property type="term" value="P:endosomal transport"/>
    <property type="evidence" value="ECO:0007669"/>
    <property type="project" value="TreeGrafter"/>
</dbReference>
<evidence type="ECO:0000256" key="1">
    <source>
        <dbReference type="ARBA" id="ARBA00006441"/>
    </source>
</evidence>
<evidence type="ECO:0000259" key="5">
    <source>
        <dbReference type="Pfam" id="PF19439"/>
    </source>
</evidence>
<dbReference type="PANTHER" id="PTHR21481:SF0">
    <property type="entry name" value="PROTEIN CLEC16A"/>
    <property type="match status" value="1"/>
</dbReference>
<feature type="region of interest" description="Disordered" evidence="3">
    <location>
        <begin position="375"/>
        <end position="401"/>
    </location>
</feature>
<dbReference type="Pfam" id="PF09758">
    <property type="entry name" value="FPL"/>
    <property type="match status" value="1"/>
</dbReference>
<feature type="region of interest" description="Disordered" evidence="3">
    <location>
        <begin position="995"/>
        <end position="1050"/>
    </location>
</feature>
<evidence type="ECO:0008006" key="8">
    <source>
        <dbReference type="Google" id="ProtNLM"/>
    </source>
</evidence>
<evidence type="ECO:0000313" key="7">
    <source>
        <dbReference type="Proteomes" id="UP001209878"/>
    </source>
</evidence>
<feature type="compositionally biased region" description="Polar residues" evidence="3">
    <location>
        <begin position="1209"/>
        <end position="1220"/>
    </location>
</feature>
<reference evidence="6" key="1">
    <citation type="journal article" date="2023" name="Mol. Biol. Evol.">
        <title>Third-Generation Sequencing Reveals the Adaptive Role of the Epigenome in Three Deep-Sea Polychaetes.</title>
        <authorList>
            <person name="Perez M."/>
            <person name="Aroh O."/>
            <person name="Sun Y."/>
            <person name="Lan Y."/>
            <person name="Juniper S.K."/>
            <person name="Young C.R."/>
            <person name="Angers B."/>
            <person name="Qian P.Y."/>
        </authorList>
    </citation>
    <scope>NUCLEOTIDE SEQUENCE</scope>
    <source>
        <strain evidence="6">R07B-5</strain>
    </source>
</reference>
<evidence type="ECO:0000259" key="4">
    <source>
        <dbReference type="Pfam" id="PF09758"/>
    </source>
</evidence>
<dbReference type="GO" id="GO:0005794">
    <property type="term" value="C:Golgi apparatus"/>
    <property type="evidence" value="ECO:0007669"/>
    <property type="project" value="TreeGrafter"/>
</dbReference>
<feature type="compositionally biased region" description="Basic and acidic residues" evidence="3">
    <location>
        <begin position="924"/>
        <end position="933"/>
    </location>
</feature>
<evidence type="ECO:0000256" key="2">
    <source>
        <dbReference type="ARBA" id="ARBA00023006"/>
    </source>
</evidence>
<keyword evidence="7" id="KW-1185">Reference proteome</keyword>
<accession>A0AAD9L126</accession>
<dbReference type="EMBL" id="JAODUO010000410">
    <property type="protein sequence ID" value="KAK2181101.1"/>
    <property type="molecule type" value="Genomic_DNA"/>
</dbReference>
<feature type="domain" description="FPL" evidence="4">
    <location>
        <begin position="50"/>
        <end position="197"/>
    </location>
</feature>
<dbReference type="GO" id="GO:0005770">
    <property type="term" value="C:late endosome"/>
    <property type="evidence" value="ECO:0007669"/>
    <property type="project" value="TreeGrafter"/>
</dbReference>
<evidence type="ECO:0000313" key="6">
    <source>
        <dbReference type="EMBL" id="KAK2181101.1"/>
    </source>
</evidence>
<sequence>MFPKQKGWFSGGGGKPKNPHSLEHLKYLYTVLSKNQTVTEHNKTLLVETLRSMSEMLIWGDQNDSSVFDFFLEKNMLSFFTIFMEQKTGTYICTQLLQTLNILFENIRNETSLYFLLSNNHINMIILHKFDFSDEEVMAYYISFLKSLSLKLNKHTVHFFYNEHTNDFALYTEAIKFFNHPENMVRIAVRTITLNVFKVEDETMLRYIRDKTAVPYFSNLVWFIGNHVLLLDTCVRHDTDHNSRDRLSDLVAEHLNHLHYLNDILSLNITALNEVLTDHLLNNLFLPLYVYSLTKCNKYMPSRGEKPHLSSVVSLFLLSQVFLIIQHAPVVRPLADIIFNCDLNMCAADELETSPSRHKVCEFLRPAKLLSESLQTTRLADRRSTRKSRRDRPSASEKTDPSLSTFYYESQLPTVTDVPSISHGEVASSAVEGETDTAVTPSENSTDEQKLLSAAFAQSKKVQADFSLADRPYLRAIFNTLDCSETDYETLFSLSLLYALGNNPGINQELLDTIFMPTDKSERKDYYNVVLVEKLIGIVTQACQHGSRVRLATLEMSVLLLKTLVYREDQCYLQDCHLAALEGAKEEATLLLRNFYKVWEKSEEIFLDMFEDEYREMKTRPVNVEYLTMDASILLPPTGTPLTGIEFNKRWPCGEVERARRAIRVFFLLRDLSLTLRGETEEQLPLTKHEECVHPGEILDLNNSDLIACVLVTKEGRKERYFLVIDTLQLILVEPEMRRLGWGVVTFVGYLQDVEITGDKDDSRSLHITVHKPSASRRSHSAPLLSGRFVFDDHIRCMAAKQRLTKGRLKARQRKMQMIARLLEMPTPVIDAVYQPSPSVRGSGAPVTARSAGSAFAASAIPGRSHPIQSQNLRRSKAGQPKRPTDAPYETVPRDGRPLQGKESTPPRPVPGRVGDSVGAAPHKYGDKPKGDEVDIEEAQEAMVSSPEVMAFQSLNQNQSGHRHLSRSLHKKHGQSGDMATKMQDIQMDDLSDSVLGSTRSRKPALRRVTSVSGAGRTRSSSHSPCSMAHQRGGGRRYRSSNSRQQEAVASDNCGRAASCPSLHLLASCSNIDANRRPSTTKRRLEGVPKTLAPAQAPSLSLVSSCDVTSSASNIELGSPVKILLPAAFEKIHNLSDSTSGNSLMSSSDTRPVLKVGTCPAVGESTVSAEGVLCERQEQDGTTVKQLNLLAQVMSKHSDGHQEAVEQDGTLSEEQTSFLD</sequence>
<feature type="region of interest" description="Disordered" evidence="3">
    <location>
        <begin position="858"/>
        <end position="935"/>
    </location>
</feature>
<dbReference type="Pfam" id="PF19439">
    <property type="entry name" value="CLEC16A_C"/>
    <property type="match status" value="1"/>
</dbReference>
<proteinExistence type="inferred from homology"/>
<feature type="compositionally biased region" description="Polar residues" evidence="3">
    <location>
        <begin position="1010"/>
        <end position="1025"/>
    </location>
</feature>
<gene>
    <name evidence="6" type="ORF">NP493_410g00007</name>
</gene>
<protein>
    <recommendedName>
        <fullName evidence="8">Protein CLEC16A</fullName>
    </recommendedName>
</protein>
<feature type="region of interest" description="Disordered" evidence="3">
    <location>
        <begin position="957"/>
        <end position="978"/>
    </location>
</feature>
<dbReference type="InterPro" id="IPR045820">
    <property type="entry name" value="CLEC16A/TT9_C"/>
</dbReference>
<evidence type="ECO:0000256" key="3">
    <source>
        <dbReference type="SAM" id="MobiDB-lite"/>
    </source>
</evidence>
<feature type="compositionally biased region" description="Basic and acidic residues" evidence="3">
    <location>
        <begin position="391"/>
        <end position="400"/>
    </location>
</feature>
<dbReference type="GO" id="GO:1901096">
    <property type="term" value="P:regulation of autophagosome maturation"/>
    <property type="evidence" value="ECO:0007669"/>
    <property type="project" value="TreeGrafter"/>
</dbReference>
<organism evidence="6 7">
    <name type="scientific">Ridgeia piscesae</name>
    <name type="common">Tubeworm</name>
    <dbReference type="NCBI Taxonomy" id="27915"/>
    <lineage>
        <taxon>Eukaryota</taxon>
        <taxon>Metazoa</taxon>
        <taxon>Spiralia</taxon>
        <taxon>Lophotrochozoa</taxon>
        <taxon>Annelida</taxon>
        <taxon>Polychaeta</taxon>
        <taxon>Sedentaria</taxon>
        <taxon>Canalipalpata</taxon>
        <taxon>Sabellida</taxon>
        <taxon>Siboglinidae</taxon>
        <taxon>Ridgeia</taxon>
    </lineage>
</organism>
<feature type="region of interest" description="Disordered" evidence="3">
    <location>
        <begin position="1195"/>
        <end position="1220"/>
    </location>
</feature>
<name>A0AAD9L126_RIDPI</name>
<comment type="caution">
    <text evidence="6">The sequence shown here is derived from an EMBL/GenBank/DDBJ whole genome shotgun (WGS) entry which is preliminary data.</text>
</comment>
<dbReference type="GO" id="GO:0006914">
    <property type="term" value="P:autophagy"/>
    <property type="evidence" value="ECO:0007669"/>
    <property type="project" value="UniProtKB-KW"/>
</dbReference>
<dbReference type="AlphaFoldDB" id="A0AAD9L126"/>
<dbReference type="InterPro" id="IPR019155">
    <property type="entry name" value="CLEC16A/TT9_N"/>
</dbReference>
<keyword evidence="2" id="KW-0072">Autophagy</keyword>
<dbReference type="Proteomes" id="UP001209878">
    <property type="component" value="Unassembled WGS sequence"/>
</dbReference>
<dbReference type="PANTHER" id="PTHR21481">
    <property type="entry name" value="PROTEIN CLEC16A"/>
    <property type="match status" value="1"/>
</dbReference>
<feature type="domain" description="CLEC16A/TT9 C-terminal" evidence="5">
    <location>
        <begin position="243"/>
        <end position="851"/>
    </location>
</feature>
<dbReference type="InterPro" id="IPR039272">
    <property type="entry name" value="CLEC16A/TT9"/>
</dbReference>
<comment type="similarity">
    <text evidence="1">Belongs to the CLEC16A/gop-1 family.</text>
</comment>
<dbReference type="GO" id="GO:0007034">
    <property type="term" value="P:vacuolar transport"/>
    <property type="evidence" value="ECO:0007669"/>
    <property type="project" value="TreeGrafter"/>
</dbReference>